<dbReference type="Pfam" id="PF15632">
    <property type="entry name" value="ATPgrasp_Ter"/>
    <property type="match status" value="1"/>
</dbReference>
<feature type="non-terminal residue" evidence="2">
    <location>
        <position position="1"/>
    </location>
</feature>
<proteinExistence type="predicted"/>
<dbReference type="InterPro" id="IPR011761">
    <property type="entry name" value="ATP-grasp"/>
</dbReference>
<dbReference type="AlphaFoldDB" id="X0UZW0"/>
<dbReference type="PROSITE" id="PS50975">
    <property type="entry name" value="ATP_GRASP"/>
    <property type="match status" value="1"/>
</dbReference>
<dbReference type="Gene3D" id="3.30.1490.20">
    <property type="entry name" value="ATP-grasp fold, A domain"/>
    <property type="match status" value="1"/>
</dbReference>
<dbReference type="Gene3D" id="3.30.470.20">
    <property type="entry name" value="ATP-grasp fold, B domain"/>
    <property type="match status" value="1"/>
</dbReference>
<dbReference type="GO" id="GO:0046872">
    <property type="term" value="F:metal ion binding"/>
    <property type="evidence" value="ECO:0007669"/>
    <property type="project" value="InterPro"/>
</dbReference>
<dbReference type="GO" id="GO:0005524">
    <property type="term" value="F:ATP binding"/>
    <property type="evidence" value="ECO:0007669"/>
    <property type="project" value="InterPro"/>
</dbReference>
<organism evidence="2">
    <name type="scientific">marine sediment metagenome</name>
    <dbReference type="NCBI Taxonomy" id="412755"/>
    <lineage>
        <taxon>unclassified sequences</taxon>
        <taxon>metagenomes</taxon>
        <taxon>ecological metagenomes</taxon>
    </lineage>
</organism>
<feature type="domain" description="ATP-grasp" evidence="1">
    <location>
        <begin position="15"/>
        <end position="219"/>
    </location>
</feature>
<dbReference type="SUPFAM" id="SSF56059">
    <property type="entry name" value="Glutathione synthetase ATP-binding domain-like"/>
    <property type="match status" value="1"/>
</dbReference>
<dbReference type="EMBL" id="BARS01024264">
    <property type="protein sequence ID" value="GAG05823.1"/>
    <property type="molecule type" value="Genomic_DNA"/>
</dbReference>
<dbReference type="InterPro" id="IPR013815">
    <property type="entry name" value="ATP_grasp_subdomain_1"/>
</dbReference>
<evidence type="ECO:0000313" key="2">
    <source>
        <dbReference type="EMBL" id="GAG05823.1"/>
    </source>
</evidence>
<evidence type="ECO:0000259" key="1">
    <source>
        <dbReference type="PROSITE" id="PS50975"/>
    </source>
</evidence>
<name>X0UZW0_9ZZZZ</name>
<reference evidence="2" key="1">
    <citation type="journal article" date="2014" name="Front. Microbiol.">
        <title>High frequency of phylogenetically diverse reductive dehalogenase-homologous genes in deep subseafloor sedimentary metagenomes.</title>
        <authorList>
            <person name="Kawai M."/>
            <person name="Futagami T."/>
            <person name="Toyoda A."/>
            <person name="Takaki Y."/>
            <person name="Nishi S."/>
            <person name="Hori S."/>
            <person name="Arai W."/>
            <person name="Tsubouchi T."/>
            <person name="Morono Y."/>
            <person name="Uchiyama I."/>
            <person name="Ito T."/>
            <person name="Fujiyama A."/>
            <person name="Inagaki F."/>
            <person name="Takami H."/>
        </authorList>
    </citation>
    <scope>NUCLEOTIDE SEQUENCE</scope>
    <source>
        <strain evidence="2">Expedition CK06-06</strain>
    </source>
</reference>
<dbReference type="NCBIfam" id="NF009402">
    <property type="entry name" value="PRK12767.1-1"/>
    <property type="match status" value="1"/>
</dbReference>
<accession>X0UZW0</accession>
<protein>
    <recommendedName>
        <fullName evidence="1">ATP-grasp domain-containing protein</fullName>
    </recommendedName>
</protein>
<gene>
    <name evidence="2" type="ORF">S01H1_38531</name>
</gene>
<comment type="caution">
    <text evidence="2">The sequence shown here is derived from an EMBL/GenBank/DDBJ whole genome shotgun (WGS) entry which is preliminary data.</text>
</comment>
<sequence>PRQVIDICMKKSETMVFLTSKGFLCPKTQVFQTVDDLGEWGYFPAILKPSVGSGGSAHTFIIQDRKELEVMTHYVLNLKASREVIIQQYVGTPEAEFTVSILLDMKGNFINSIAVHRDLRSSLSCRIRIPNRTGHEEYGPNLSVSTGISQGEVGTFPEVTGPCEKVAEALGACGVVNIQCRVHLGRVYIFEINPRFSGTTSIKALVGYNEPDILIRKHILNEDIAVRFPYKSGIVLRGLEEMFFDTNNISDLTIDI</sequence>